<proteinExistence type="predicted"/>
<gene>
    <name evidence="3" type="ORF">HQN87_16555</name>
</gene>
<protein>
    <submittedName>
        <fullName evidence="3">Protein kinase family protein</fullName>
    </submittedName>
</protein>
<dbReference type="InterPro" id="IPR011009">
    <property type="entry name" value="Kinase-like_dom_sf"/>
</dbReference>
<dbReference type="SUPFAM" id="SSF56112">
    <property type="entry name" value="Protein kinase-like (PK-like)"/>
    <property type="match status" value="1"/>
</dbReference>
<dbReference type="InterPro" id="IPR050285">
    <property type="entry name" value="STE20_Ser/Thr_kinase"/>
</dbReference>
<dbReference type="EMBL" id="JABMKX010000008">
    <property type="protein sequence ID" value="NQX46951.1"/>
    <property type="molecule type" value="Genomic_DNA"/>
</dbReference>
<dbReference type="PANTHER" id="PTHR48015">
    <property type="entry name" value="SERINE/THREONINE-PROTEIN KINASE TAO"/>
    <property type="match status" value="1"/>
</dbReference>
<dbReference type="PANTHER" id="PTHR48015:SF16">
    <property type="entry name" value="SERINE_THREONINE-PROTEIN KINASE SULU"/>
    <property type="match status" value="1"/>
</dbReference>
<reference evidence="3 4" key="1">
    <citation type="submission" date="2020-05" db="EMBL/GenBank/DDBJ databases">
        <title>Paenibacillus glebae, sp. nov., Paenibacillus humi sp. nov., Paenibacillus pedi sp. nov., Paenibacillus terrestris sp. nov. and Paenibacillus terricola sp. nov., isolated from a forest top soil sample.</title>
        <authorList>
            <person name="Qi S."/>
            <person name="Carlier A."/>
            <person name="Cnockaert M."/>
            <person name="Vandamme P."/>
        </authorList>
    </citation>
    <scope>NUCLEOTIDE SEQUENCE [LARGE SCALE GENOMIC DNA]</scope>
    <source>
        <strain evidence="3 4">LMG 29502</strain>
    </source>
</reference>
<dbReference type="InterPro" id="IPR017441">
    <property type="entry name" value="Protein_kinase_ATP_BS"/>
</dbReference>
<evidence type="ECO:0000313" key="4">
    <source>
        <dbReference type="Proteomes" id="UP000711047"/>
    </source>
</evidence>
<keyword evidence="3" id="KW-0808">Transferase</keyword>
<feature type="binding site" evidence="1">
    <location>
        <position position="33"/>
    </location>
    <ligand>
        <name>ATP</name>
        <dbReference type="ChEBI" id="CHEBI:30616"/>
    </ligand>
</feature>
<keyword evidence="4" id="KW-1185">Reference proteome</keyword>
<dbReference type="PROSITE" id="PS00109">
    <property type="entry name" value="PROTEIN_KINASE_TYR"/>
    <property type="match status" value="1"/>
</dbReference>
<sequence>MKNFRHLSPLGAGGTGDAHLFKDETTDMLFAFKKYSPKGSNDTDDTFRRFVDEIKILFKLSHPNIVRIYNYYLYPEAKSGYLQMEYVEGISIDKFESKLGKDWATIFKEIIYAFEYLEENKILHRDIRPSNILIDKDENVKIIDFGFGKKLEVEEIGGRSIFLNWPVSQLPNETQLEGIYSHQTEIYFVGKLFQNILRDLGKETDFKFNYIVDKMIKINPTERFKSFNEISQFISAGIISEINFSRIEKESYKHFADALVSHISYYNDKYDPINDIDVILSRLGVLIRNSSLETYIQDNSQLVRCFIKGGYGFDSKRDINVSHVKDFYQLIVRLEPYKQKIVLDNLYTRLASINVIIDDGLPF</sequence>
<dbReference type="Pfam" id="PF00069">
    <property type="entry name" value="Pkinase"/>
    <property type="match status" value="1"/>
</dbReference>
<dbReference type="InterPro" id="IPR020635">
    <property type="entry name" value="Tyr_kinase_cat_dom"/>
</dbReference>
<dbReference type="InterPro" id="IPR000719">
    <property type="entry name" value="Prot_kinase_dom"/>
</dbReference>
<keyword evidence="3" id="KW-0418">Kinase</keyword>
<name>A0ABX2DSW9_9BACL</name>
<dbReference type="GO" id="GO:0016301">
    <property type="term" value="F:kinase activity"/>
    <property type="evidence" value="ECO:0007669"/>
    <property type="project" value="UniProtKB-KW"/>
</dbReference>
<accession>A0ABX2DSW9</accession>
<dbReference type="PROSITE" id="PS00107">
    <property type="entry name" value="PROTEIN_KINASE_ATP"/>
    <property type="match status" value="1"/>
</dbReference>
<keyword evidence="1" id="KW-0547">Nucleotide-binding</keyword>
<organism evidence="3 4">
    <name type="scientific">Paenibacillus tritici</name>
    <dbReference type="NCBI Taxonomy" id="1873425"/>
    <lineage>
        <taxon>Bacteria</taxon>
        <taxon>Bacillati</taxon>
        <taxon>Bacillota</taxon>
        <taxon>Bacilli</taxon>
        <taxon>Bacillales</taxon>
        <taxon>Paenibacillaceae</taxon>
        <taxon>Paenibacillus</taxon>
    </lineage>
</organism>
<dbReference type="SMART" id="SM00219">
    <property type="entry name" value="TyrKc"/>
    <property type="match status" value="1"/>
</dbReference>
<dbReference type="Proteomes" id="UP000711047">
    <property type="component" value="Unassembled WGS sequence"/>
</dbReference>
<dbReference type="Gene3D" id="1.10.510.10">
    <property type="entry name" value="Transferase(Phosphotransferase) domain 1"/>
    <property type="match status" value="1"/>
</dbReference>
<dbReference type="InterPro" id="IPR008266">
    <property type="entry name" value="Tyr_kinase_AS"/>
</dbReference>
<dbReference type="CDD" id="cd00180">
    <property type="entry name" value="PKc"/>
    <property type="match status" value="1"/>
</dbReference>
<evidence type="ECO:0000313" key="3">
    <source>
        <dbReference type="EMBL" id="NQX46951.1"/>
    </source>
</evidence>
<comment type="caution">
    <text evidence="3">The sequence shown here is derived from an EMBL/GenBank/DDBJ whole genome shotgun (WGS) entry which is preliminary data.</text>
</comment>
<evidence type="ECO:0000259" key="2">
    <source>
        <dbReference type="PROSITE" id="PS50011"/>
    </source>
</evidence>
<evidence type="ECO:0000256" key="1">
    <source>
        <dbReference type="PROSITE-ProRule" id="PRU10141"/>
    </source>
</evidence>
<dbReference type="PROSITE" id="PS50011">
    <property type="entry name" value="PROTEIN_KINASE_DOM"/>
    <property type="match status" value="1"/>
</dbReference>
<feature type="domain" description="Protein kinase" evidence="2">
    <location>
        <begin position="4"/>
        <end position="331"/>
    </location>
</feature>
<keyword evidence="1" id="KW-0067">ATP-binding</keyword>